<evidence type="ECO:0000313" key="1">
    <source>
        <dbReference type="EMBL" id="SFI14736.1"/>
    </source>
</evidence>
<dbReference type="AlphaFoldDB" id="A0A1I3FU26"/>
<dbReference type="STRING" id="1125876.SAMN05443292_1632"/>
<proteinExistence type="predicted"/>
<dbReference type="RefSeq" id="WP_090079597.1">
    <property type="nucleotide sequence ID" value="NZ_FOQT01000002.1"/>
</dbReference>
<organism evidence="1 2">
    <name type="scientific">Halpernia frigidisoli</name>
    <dbReference type="NCBI Taxonomy" id="1125876"/>
    <lineage>
        <taxon>Bacteria</taxon>
        <taxon>Pseudomonadati</taxon>
        <taxon>Bacteroidota</taxon>
        <taxon>Flavobacteriia</taxon>
        <taxon>Flavobacteriales</taxon>
        <taxon>Weeksellaceae</taxon>
        <taxon>Chryseobacterium group</taxon>
        <taxon>Halpernia</taxon>
    </lineage>
</organism>
<keyword evidence="2" id="KW-1185">Reference proteome</keyword>
<dbReference type="Pfam" id="PF05973">
    <property type="entry name" value="Gp49"/>
    <property type="match status" value="1"/>
</dbReference>
<accession>A0A1I3FU26</accession>
<sequence>MRKVDFTDEVLEFINGADPNVKIKIDYILDVLINQSVINTKIAKKLVNTYLYEIRIQVNNEYRILCFCIDTENITQAKEILFINAFLKKSTKDYDKQIKKAIKILEQWNDQN</sequence>
<reference evidence="1 2" key="1">
    <citation type="submission" date="2016-10" db="EMBL/GenBank/DDBJ databases">
        <authorList>
            <person name="de Groot N.N."/>
        </authorList>
    </citation>
    <scope>NUCLEOTIDE SEQUENCE [LARGE SCALE GENOMIC DNA]</scope>
    <source>
        <strain evidence="1 2">DSM 26000</strain>
    </source>
</reference>
<dbReference type="OrthoDB" id="1029341at2"/>
<name>A0A1I3FU26_9FLAO</name>
<evidence type="ECO:0000313" key="2">
    <source>
        <dbReference type="Proteomes" id="UP000198931"/>
    </source>
</evidence>
<dbReference type="EMBL" id="FOQT01000002">
    <property type="protein sequence ID" value="SFI14736.1"/>
    <property type="molecule type" value="Genomic_DNA"/>
</dbReference>
<dbReference type="InterPro" id="IPR035093">
    <property type="entry name" value="RelE/ParE_toxin_dom_sf"/>
</dbReference>
<gene>
    <name evidence="1" type="ORF">SAMN05443292_1632</name>
</gene>
<dbReference type="SUPFAM" id="SSF143011">
    <property type="entry name" value="RelE-like"/>
    <property type="match status" value="1"/>
</dbReference>
<dbReference type="InterPro" id="IPR009241">
    <property type="entry name" value="HigB-like"/>
</dbReference>
<dbReference type="Proteomes" id="UP000198931">
    <property type="component" value="Unassembled WGS sequence"/>
</dbReference>
<protein>
    <submittedName>
        <fullName evidence="1">Phage derived protein Gp49-like</fullName>
    </submittedName>
</protein>